<dbReference type="SUPFAM" id="SSF143555">
    <property type="entry name" value="FwdE-like"/>
    <property type="match status" value="1"/>
</dbReference>
<evidence type="ECO:0000259" key="3">
    <source>
        <dbReference type="PROSITE" id="PS51668"/>
    </source>
</evidence>
<dbReference type="InterPro" id="IPR023368">
    <property type="entry name" value="UPF0066_cons_site"/>
</dbReference>
<dbReference type="NCBIfam" id="TIGR00104">
    <property type="entry name" value="tRNA_TsaA"/>
    <property type="match status" value="1"/>
</dbReference>
<dbReference type="PANTHER" id="PTHR12818:SF0">
    <property type="entry name" value="TRNA (ADENINE(37)-N6)-METHYLTRANSFERASE"/>
    <property type="match status" value="1"/>
</dbReference>
<proteinExistence type="inferred from homology"/>
<dbReference type="InterPro" id="IPR040372">
    <property type="entry name" value="YaeB-like"/>
</dbReference>
<evidence type="ECO:0000313" key="5">
    <source>
        <dbReference type="Proteomes" id="UP001273768"/>
    </source>
</evidence>
<dbReference type="Gene3D" id="2.40.30.70">
    <property type="entry name" value="YaeB-like"/>
    <property type="match status" value="1"/>
</dbReference>
<protein>
    <submittedName>
        <fullName evidence="4">tRNA (N6-threonylcarbamoyladenosine(37)-N6)-methyltransferase TrmO</fullName>
    </submittedName>
</protein>
<keyword evidence="5" id="KW-1185">Reference proteome</keyword>
<sequence>MELSPIGLVHSSIHCRTDMPVQGVDAEIEIFLDYAGALAGVEENSHLILVCWMHEADRDVLKAVARKVSDDLPEKGVFSLRSPVRPNPLSISVVRLRGVRDGRFLLLENVDLIDGTPVIDLKPYQTGWDCVFSATGHDRTDKIRKMSPGEYRAGLIREAVNYHGELCPGVAVAVRVAEAAARVLERDLAVPQVSVTLGGDPCITDALIGITGARPGNRRLRCQGGTRYVFSGPGKEAVFYLGAVPESVDAIFAAEEASLFDCRVRSPVQLIEK</sequence>
<dbReference type="InterPro" id="IPR036414">
    <property type="entry name" value="YaeB_N_sf"/>
</dbReference>
<evidence type="ECO:0000256" key="1">
    <source>
        <dbReference type="ARBA" id="ARBA00022691"/>
    </source>
</evidence>
<dbReference type="InterPro" id="IPR036413">
    <property type="entry name" value="YaeB-like_sf"/>
</dbReference>
<dbReference type="Gene3D" id="3.30.1330.130">
    <property type="match status" value="1"/>
</dbReference>
<comment type="similarity">
    <text evidence="2">Belongs to the tRNA methyltransferase O family.</text>
</comment>
<evidence type="ECO:0000256" key="2">
    <source>
        <dbReference type="ARBA" id="ARBA00033753"/>
    </source>
</evidence>
<dbReference type="RefSeq" id="WP_317296772.1">
    <property type="nucleotide sequence ID" value="NZ_JABFFQ010000008.1"/>
</dbReference>
<name>A0ABU3Z452_9EURY</name>
<gene>
    <name evidence="4" type="primary">tsaA</name>
    <name evidence="4" type="ORF">HL657_10540</name>
</gene>
<dbReference type="InterPro" id="IPR003814">
    <property type="entry name" value="FmdEsu_dom"/>
</dbReference>
<keyword evidence="1" id="KW-0949">S-adenosyl-L-methionine</keyword>
<dbReference type="InterPro" id="IPR023370">
    <property type="entry name" value="TrmO-like_N"/>
</dbReference>
<dbReference type="SUPFAM" id="SSF118196">
    <property type="entry name" value="YaeB-like"/>
    <property type="match status" value="1"/>
</dbReference>
<dbReference type="Pfam" id="PF01980">
    <property type="entry name" value="TrmO_N"/>
    <property type="match status" value="1"/>
</dbReference>
<comment type="caution">
    <text evidence="4">The sequence shown here is derived from an EMBL/GenBank/DDBJ whole genome shotgun (WGS) entry which is preliminary data.</text>
</comment>
<evidence type="ECO:0000313" key="4">
    <source>
        <dbReference type="EMBL" id="MDV4343597.1"/>
    </source>
</evidence>
<dbReference type="PROSITE" id="PS01318">
    <property type="entry name" value="TSAA_1"/>
    <property type="match status" value="1"/>
</dbReference>
<feature type="domain" description="TsaA-like" evidence="3">
    <location>
        <begin position="3"/>
        <end position="133"/>
    </location>
</feature>
<organism evidence="4 5">
    <name type="scientific">Methanoculleus nereidis</name>
    <dbReference type="NCBI Taxonomy" id="2735141"/>
    <lineage>
        <taxon>Archaea</taxon>
        <taxon>Methanobacteriati</taxon>
        <taxon>Methanobacteriota</taxon>
        <taxon>Stenosarchaea group</taxon>
        <taxon>Methanomicrobia</taxon>
        <taxon>Methanomicrobiales</taxon>
        <taxon>Methanomicrobiaceae</taxon>
        <taxon>Methanoculleus</taxon>
    </lineage>
</organism>
<dbReference type="Proteomes" id="UP001273768">
    <property type="component" value="Unassembled WGS sequence"/>
</dbReference>
<dbReference type="CDD" id="cd09281">
    <property type="entry name" value="UPF0066"/>
    <property type="match status" value="1"/>
</dbReference>
<dbReference type="Pfam" id="PF02663">
    <property type="entry name" value="FmdE"/>
    <property type="match status" value="1"/>
</dbReference>
<dbReference type="EMBL" id="JABFFQ010000008">
    <property type="protein sequence ID" value="MDV4343597.1"/>
    <property type="molecule type" value="Genomic_DNA"/>
</dbReference>
<reference evidence="4 5" key="1">
    <citation type="submission" date="2020-05" db="EMBL/GenBank/DDBJ databases">
        <title>Isolation and characterization of methanoarchaea from a cold seep at offshore SW Taiwan.</title>
        <authorList>
            <person name="Chen Y.-W."/>
            <person name="Chen S.-C."/>
            <person name="Lai M.-C."/>
        </authorList>
    </citation>
    <scope>NUCLEOTIDE SEQUENCE [LARGE SCALE GENOMIC DNA]</scope>
    <source>
        <strain evidence="4 5">YWC-01</strain>
    </source>
</reference>
<dbReference type="PANTHER" id="PTHR12818">
    <property type="entry name" value="TRNA (ADENINE(37)-N6)-METHYLTRANSFERASE"/>
    <property type="match status" value="1"/>
</dbReference>
<accession>A0ABU3Z452</accession>
<dbReference type="PROSITE" id="PS51668">
    <property type="entry name" value="TSAA_2"/>
    <property type="match status" value="1"/>
</dbReference>